<evidence type="ECO:0000313" key="2">
    <source>
        <dbReference type="EMBL" id="WMW78892.1"/>
    </source>
</evidence>
<organism evidence="2 3">
    <name type="scientific">Flavobacterium nakdongensis</name>
    <dbReference type="NCBI Taxonomy" id="3073563"/>
    <lineage>
        <taxon>Bacteria</taxon>
        <taxon>Pseudomonadati</taxon>
        <taxon>Bacteroidota</taxon>
        <taxon>Flavobacteriia</taxon>
        <taxon>Flavobacteriales</taxon>
        <taxon>Flavobacteriaceae</taxon>
        <taxon>Flavobacterium</taxon>
    </lineage>
</organism>
<evidence type="ECO:0000256" key="1">
    <source>
        <dbReference type="SAM" id="Phobius"/>
    </source>
</evidence>
<feature type="transmembrane region" description="Helical" evidence="1">
    <location>
        <begin position="20"/>
        <end position="40"/>
    </location>
</feature>
<dbReference type="Pfam" id="PF09527">
    <property type="entry name" value="ATPase_gene1"/>
    <property type="match status" value="1"/>
</dbReference>
<reference evidence="2" key="1">
    <citation type="submission" date="2023-09" db="EMBL/GenBank/DDBJ databases">
        <title>Flavobacterium sp. 20NA77.7 isolated from freshwater.</title>
        <authorList>
            <person name="Le V."/>
            <person name="Ko S.-R."/>
            <person name="Ahn C.-Y."/>
            <person name="Oh H.-M."/>
        </authorList>
    </citation>
    <scope>NUCLEOTIDE SEQUENCE</scope>
    <source>
        <strain evidence="2">20NA77.7</strain>
    </source>
</reference>
<protein>
    <submittedName>
        <fullName evidence="2">AtpZ/AtpI family protein</fullName>
    </submittedName>
</protein>
<keyword evidence="1" id="KW-1133">Transmembrane helix</keyword>
<proteinExistence type="predicted"/>
<dbReference type="EMBL" id="CP133721">
    <property type="protein sequence ID" value="WMW78892.1"/>
    <property type="molecule type" value="Genomic_DNA"/>
</dbReference>
<dbReference type="InterPro" id="IPR032820">
    <property type="entry name" value="ATPase_put"/>
</dbReference>
<sequence length="50" mass="5797">MGVTIFLFKWLGSLLDEKFHVHFLMNISVVLGVFISLYLVNEQVKKINKS</sequence>
<keyword evidence="3" id="KW-1185">Reference proteome</keyword>
<dbReference type="Proteomes" id="UP001180481">
    <property type="component" value="Chromosome"/>
</dbReference>
<keyword evidence="1" id="KW-0812">Transmembrane</keyword>
<dbReference type="RefSeq" id="WP_309533178.1">
    <property type="nucleotide sequence ID" value="NZ_CP133721.1"/>
</dbReference>
<keyword evidence="1" id="KW-0472">Membrane</keyword>
<gene>
    <name evidence="2" type="ORF">RF683_01020</name>
</gene>
<evidence type="ECO:0000313" key="3">
    <source>
        <dbReference type="Proteomes" id="UP001180481"/>
    </source>
</evidence>
<accession>A0ABY9RCA7</accession>
<name>A0ABY9RCA7_9FLAO</name>